<proteinExistence type="predicted"/>
<sequence length="69" mass="7588">MTMLSMGILIRLSRGEPSFGDTLCVAFCVAMRWPPASNMVEAHTLAHLNWTNKSLCTNWPTEGKVSCCA</sequence>
<protein>
    <submittedName>
        <fullName evidence="1">Putative secreted protein</fullName>
    </submittedName>
</protein>
<reference evidence="1" key="1">
    <citation type="submission" date="2018-01" db="EMBL/GenBank/DDBJ databases">
        <title>An insight into the sialome of Amazonian anophelines.</title>
        <authorList>
            <person name="Ribeiro J.M."/>
            <person name="Scarpassa V."/>
            <person name="Calvo E."/>
        </authorList>
    </citation>
    <scope>NUCLEOTIDE SEQUENCE</scope>
    <source>
        <tissue evidence="1">Salivary glands</tissue>
    </source>
</reference>
<name>A0A2M4CFN4_9DIPT</name>
<dbReference type="EMBL" id="GGFJ01014597">
    <property type="protein sequence ID" value="MBW63738.1"/>
    <property type="molecule type" value="Transcribed_RNA"/>
</dbReference>
<organism evidence="1">
    <name type="scientific">Anopheles marajoara</name>
    <dbReference type="NCBI Taxonomy" id="58244"/>
    <lineage>
        <taxon>Eukaryota</taxon>
        <taxon>Metazoa</taxon>
        <taxon>Ecdysozoa</taxon>
        <taxon>Arthropoda</taxon>
        <taxon>Hexapoda</taxon>
        <taxon>Insecta</taxon>
        <taxon>Pterygota</taxon>
        <taxon>Neoptera</taxon>
        <taxon>Endopterygota</taxon>
        <taxon>Diptera</taxon>
        <taxon>Nematocera</taxon>
        <taxon>Culicoidea</taxon>
        <taxon>Culicidae</taxon>
        <taxon>Anophelinae</taxon>
        <taxon>Anopheles</taxon>
    </lineage>
</organism>
<accession>A0A2M4CFN4</accession>
<dbReference type="AlphaFoldDB" id="A0A2M4CFN4"/>
<evidence type="ECO:0000313" key="1">
    <source>
        <dbReference type="EMBL" id="MBW63738.1"/>
    </source>
</evidence>